<evidence type="ECO:0000256" key="3">
    <source>
        <dbReference type="ARBA" id="ARBA00022833"/>
    </source>
</evidence>
<keyword evidence="2 4" id="KW-0863">Zinc-finger</keyword>
<name>A0A4Q2DV20_9AGAR</name>
<dbReference type="OrthoDB" id="6077919at2759"/>
<evidence type="ECO:0000313" key="8">
    <source>
        <dbReference type="Proteomes" id="UP000290288"/>
    </source>
</evidence>
<dbReference type="SUPFAM" id="SSF57667">
    <property type="entry name" value="beta-beta-alpha zinc fingers"/>
    <property type="match status" value="2"/>
</dbReference>
<feature type="domain" description="C2H2-type" evidence="6">
    <location>
        <begin position="34"/>
        <end position="63"/>
    </location>
</feature>
<dbReference type="Pfam" id="PF12171">
    <property type="entry name" value="zf-C2H2_jaz"/>
    <property type="match status" value="1"/>
</dbReference>
<dbReference type="GO" id="GO:0008270">
    <property type="term" value="F:zinc ion binding"/>
    <property type="evidence" value="ECO:0007669"/>
    <property type="project" value="UniProtKB-KW"/>
</dbReference>
<dbReference type="Pfam" id="PF12874">
    <property type="entry name" value="zf-met"/>
    <property type="match status" value="1"/>
</dbReference>
<dbReference type="AlphaFoldDB" id="A0A4Q2DV20"/>
<evidence type="ECO:0000256" key="4">
    <source>
        <dbReference type="PROSITE-ProRule" id="PRU00042"/>
    </source>
</evidence>
<dbReference type="InterPro" id="IPR036236">
    <property type="entry name" value="Znf_C2H2_sf"/>
</dbReference>
<feature type="region of interest" description="Disordered" evidence="5">
    <location>
        <begin position="59"/>
        <end position="80"/>
    </location>
</feature>
<keyword evidence="1" id="KW-0479">Metal-binding</keyword>
<keyword evidence="3" id="KW-0862">Zinc</keyword>
<evidence type="ECO:0000256" key="2">
    <source>
        <dbReference type="ARBA" id="ARBA00022771"/>
    </source>
</evidence>
<dbReference type="PROSITE" id="PS50157">
    <property type="entry name" value="ZINC_FINGER_C2H2_2"/>
    <property type="match status" value="2"/>
</dbReference>
<dbReference type="InterPro" id="IPR022755">
    <property type="entry name" value="Znf_C2H2_jaz"/>
</dbReference>
<comment type="caution">
    <text evidence="7">The sequence shown here is derived from an EMBL/GenBank/DDBJ whole genome shotgun (WGS) entry which is preliminary data.</text>
</comment>
<gene>
    <name evidence="7" type="ORF">EST38_g2274</name>
</gene>
<feature type="compositionally biased region" description="Polar residues" evidence="5">
    <location>
        <begin position="64"/>
        <end position="80"/>
    </location>
</feature>
<dbReference type="SMART" id="SM00355">
    <property type="entry name" value="ZnF_C2H2"/>
    <property type="match status" value="2"/>
</dbReference>
<organism evidence="7 8">
    <name type="scientific">Candolleomyces aberdarensis</name>
    <dbReference type="NCBI Taxonomy" id="2316362"/>
    <lineage>
        <taxon>Eukaryota</taxon>
        <taxon>Fungi</taxon>
        <taxon>Dikarya</taxon>
        <taxon>Basidiomycota</taxon>
        <taxon>Agaricomycotina</taxon>
        <taxon>Agaricomycetes</taxon>
        <taxon>Agaricomycetidae</taxon>
        <taxon>Agaricales</taxon>
        <taxon>Agaricineae</taxon>
        <taxon>Psathyrellaceae</taxon>
        <taxon>Candolleomyces</taxon>
    </lineage>
</organism>
<protein>
    <recommendedName>
        <fullName evidence="6">C2H2-type domain-containing protein</fullName>
    </recommendedName>
</protein>
<evidence type="ECO:0000313" key="7">
    <source>
        <dbReference type="EMBL" id="RXW23586.1"/>
    </source>
</evidence>
<dbReference type="Proteomes" id="UP000290288">
    <property type="component" value="Unassembled WGS sequence"/>
</dbReference>
<feature type="domain" description="C2H2-type" evidence="6">
    <location>
        <begin position="91"/>
        <end position="115"/>
    </location>
</feature>
<dbReference type="PROSITE" id="PS00028">
    <property type="entry name" value="ZINC_FINGER_C2H2_1"/>
    <property type="match status" value="2"/>
</dbReference>
<evidence type="ECO:0000259" key="6">
    <source>
        <dbReference type="PROSITE" id="PS50157"/>
    </source>
</evidence>
<dbReference type="InterPro" id="IPR013087">
    <property type="entry name" value="Znf_C2H2_type"/>
</dbReference>
<dbReference type="EMBL" id="SDEE01000038">
    <property type="protein sequence ID" value="RXW23586.1"/>
    <property type="molecule type" value="Genomic_DNA"/>
</dbReference>
<dbReference type="Gene3D" id="3.30.160.60">
    <property type="entry name" value="Classic Zinc Finger"/>
    <property type="match status" value="2"/>
</dbReference>
<sequence length="221" mass="23806">MADDHATANGAVSPVVETRSHQSCSGNTFTSAQHQCNICNKKFKSAGAREQHLQSKAHARVKNNTHGGPTSTVEAGQRPINTNGPPVGSHFRCKFCDKKFQSASALAVHYASGVHRLIIAGPHGWPRHIAGPHSWPSFVEAGEEGEREGEFLAAADANVEDYNYENFLADEAPYEEFEYGHGEFSSQLASADVTPGIVPGPPLCRKELQSLVAAMGELDVR</sequence>
<proteinExistence type="predicted"/>
<reference evidence="7 8" key="1">
    <citation type="submission" date="2019-01" db="EMBL/GenBank/DDBJ databases">
        <title>Draft genome sequence of Psathyrella aberdarensis IHI B618.</title>
        <authorList>
            <person name="Buettner E."/>
            <person name="Kellner H."/>
        </authorList>
    </citation>
    <scope>NUCLEOTIDE SEQUENCE [LARGE SCALE GENOMIC DNA]</scope>
    <source>
        <strain evidence="7 8">IHI B618</strain>
    </source>
</reference>
<accession>A0A4Q2DV20</accession>
<keyword evidence="8" id="KW-1185">Reference proteome</keyword>
<evidence type="ECO:0000256" key="5">
    <source>
        <dbReference type="SAM" id="MobiDB-lite"/>
    </source>
</evidence>
<dbReference type="STRING" id="2316362.A0A4Q2DV20"/>
<evidence type="ECO:0000256" key="1">
    <source>
        <dbReference type="ARBA" id="ARBA00022723"/>
    </source>
</evidence>